<accession>A0A1J1JF67</accession>
<dbReference type="CDD" id="cd00082">
    <property type="entry name" value="HisKA"/>
    <property type="match status" value="1"/>
</dbReference>
<dbReference type="CDD" id="cd19935">
    <property type="entry name" value="REC_OmpR_CusR-like"/>
    <property type="match status" value="1"/>
</dbReference>
<dbReference type="RefSeq" id="WP_254034568.1">
    <property type="nucleotide sequence ID" value="NZ_JBIIEP010000020.1"/>
</dbReference>
<evidence type="ECO:0000256" key="3">
    <source>
        <dbReference type="ARBA" id="ARBA00022553"/>
    </source>
</evidence>
<reference evidence="13" key="1">
    <citation type="submission" date="2015-09" db="EMBL/GenBank/DDBJ databases">
        <authorList>
            <person name="Jackson K.R."/>
            <person name="Lunt B.L."/>
            <person name="Fisher J.N.B."/>
            <person name="Gardner A.V."/>
            <person name="Bailey M.E."/>
            <person name="Deus L.M."/>
            <person name="Earl A.S."/>
            <person name="Gibby P.D."/>
            <person name="Hartmann K.A."/>
            <person name="Liu J.E."/>
            <person name="Manci A.M."/>
            <person name="Nielsen D.A."/>
            <person name="Solomon M.B."/>
            <person name="Breakwell D.P."/>
            <person name="Burnett S.H."/>
            <person name="Grose J.H."/>
        </authorList>
    </citation>
    <scope>NUCLEOTIDE SEQUENCE</scope>
    <source>
        <strain evidence="13">7805</strain>
    </source>
</reference>
<dbReference type="EC" id="2.7.13.3" evidence="2"/>
<dbReference type="Gene3D" id="3.40.50.2300">
    <property type="match status" value="1"/>
</dbReference>
<evidence type="ECO:0000256" key="2">
    <source>
        <dbReference type="ARBA" id="ARBA00012438"/>
    </source>
</evidence>
<dbReference type="InterPro" id="IPR036890">
    <property type="entry name" value="HATPase_C_sf"/>
</dbReference>
<keyword evidence="3 10" id="KW-0597">Phosphoprotein</keyword>
<dbReference type="SMART" id="SM00448">
    <property type="entry name" value="REC"/>
    <property type="match status" value="1"/>
</dbReference>
<dbReference type="InterPro" id="IPR001789">
    <property type="entry name" value="Sig_transdc_resp-reg_receiver"/>
</dbReference>
<dbReference type="EMBL" id="LO018304">
    <property type="protein sequence ID" value="CUM60110.1"/>
    <property type="molecule type" value="Genomic_DNA"/>
</dbReference>
<evidence type="ECO:0000256" key="1">
    <source>
        <dbReference type="ARBA" id="ARBA00000085"/>
    </source>
</evidence>
<feature type="domain" description="Histidine kinase" evidence="11">
    <location>
        <begin position="254"/>
        <end position="473"/>
    </location>
</feature>
<dbReference type="InterPro" id="IPR003661">
    <property type="entry name" value="HisK_dim/P_dom"/>
</dbReference>
<keyword evidence="7" id="KW-0805">Transcription regulation</keyword>
<dbReference type="SMART" id="SM00388">
    <property type="entry name" value="HisKA"/>
    <property type="match status" value="1"/>
</dbReference>
<dbReference type="FunFam" id="3.40.50.2300:FF:000002">
    <property type="entry name" value="DNA-binding response regulator PhoP"/>
    <property type="match status" value="1"/>
</dbReference>
<dbReference type="Pfam" id="PF00072">
    <property type="entry name" value="Response_reg"/>
    <property type="match status" value="1"/>
</dbReference>
<dbReference type="InterPro" id="IPR011006">
    <property type="entry name" value="CheY-like_superfamily"/>
</dbReference>
<dbReference type="InterPro" id="IPR004358">
    <property type="entry name" value="Sig_transdc_His_kin-like_C"/>
</dbReference>
<evidence type="ECO:0000259" key="11">
    <source>
        <dbReference type="PROSITE" id="PS50109"/>
    </source>
</evidence>
<keyword evidence="5 13" id="KW-0418">Kinase</keyword>
<feature type="modified residue" description="4-aspartylphosphate" evidence="10">
    <location>
        <position position="51"/>
    </location>
</feature>
<evidence type="ECO:0000256" key="6">
    <source>
        <dbReference type="ARBA" id="ARBA00023012"/>
    </source>
</evidence>
<evidence type="ECO:0000259" key="12">
    <source>
        <dbReference type="PROSITE" id="PS50110"/>
    </source>
</evidence>
<proteinExistence type="predicted"/>
<dbReference type="AlphaFoldDB" id="A0A1J1JF67"/>
<sequence length="475" mass="53384">MRILLVEDDERITKALAEALMDHHYVVDVVHDGQMGWEFAESAAYDVIILDVMLPGLSGIQFCQRLRQQGKTTPVLMLTAKDTSADKVLGLDVGAATHSLSEVKEHKEAFETDDFRGLDDDGDLDIPWQNIQQASQGIEWFDQNRQLIAKTGKVFPPIDLSHYHWTYIVDGKKIRTLTLQINKESELQKQIIGYVRVSESTKPVERVLIKLRLGMMLGGILVSGLTAFGGMWLTKQSLKPIEQSFEKLKQFTADASHELRNPLAGIRTCVEVMQSHPERIHPADIDKLKAIASGVNQMTSLVEDLLLLARTDQDSIPITTNLVIIPMNELLEDLVEFLLYQAEEKGVQLILDMNNEIKIKGEGNQLWRLFLNLIENAIYYTDTGGKVTVYLEQQEKWVWVRIEDTGIGISPEQLPLIFDRLWRADQARNRRKGGSGLGLAIAQTLAQNHQAEITATSQLGKGSCFSVRFPTLANS</sequence>
<keyword evidence="9" id="KW-0804">Transcription</keyword>
<dbReference type="FunFam" id="3.30.565.10:FF:000006">
    <property type="entry name" value="Sensor histidine kinase WalK"/>
    <property type="match status" value="1"/>
</dbReference>
<dbReference type="GO" id="GO:0000155">
    <property type="term" value="F:phosphorelay sensor kinase activity"/>
    <property type="evidence" value="ECO:0007669"/>
    <property type="project" value="InterPro"/>
</dbReference>
<keyword evidence="4 13" id="KW-0808">Transferase</keyword>
<dbReference type="SMART" id="SM00387">
    <property type="entry name" value="HATPase_c"/>
    <property type="match status" value="1"/>
</dbReference>
<dbReference type="InterPro" id="IPR005467">
    <property type="entry name" value="His_kinase_dom"/>
</dbReference>
<dbReference type="SUPFAM" id="SSF52172">
    <property type="entry name" value="CheY-like"/>
    <property type="match status" value="1"/>
</dbReference>
<dbReference type="InterPro" id="IPR036097">
    <property type="entry name" value="HisK_dim/P_sf"/>
</dbReference>
<dbReference type="Pfam" id="PF02518">
    <property type="entry name" value="HATPase_c"/>
    <property type="match status" value="1"/>
</dbReference>
<dbReference type="PROSITE" id="PS50110">
    <property type="entry name" value="RESPONSE_REGULATORY"/>
    <property type="match status" value="1"/>
</dbReference>
<feature type="domain" description="Response regulatory" evidence="12">
    <location>
        <begin position="2"/>
        <end position="116"/>
    </location>
</feature>
<evidence type="ECO:0000256" key="5">
    <source>
        <dbReference type="ARBA" id="ARBA00022777"/>
    </source>
</evidence>
<dbReference type="SUPFAM" id="SSF55874">
    <property type="entry name" value="ATPase domain of HSP90 chaperone/DNA topoisomerase II/histidine kinase"/>
    <property type="match status" value="1"/>
</dbReference>
<evidence type="ECO:0000313" key="13">
    <source>
        <dbReference type="EMBL" id="CUM60110.1"/>
    </source>
</evidence>
<dbReference type="PANTHER" id="PTHR43547:SF2">
    <property type="entry name" value="HYBRID SIGNAL TRANSDUCTION HISTIDINE KINASE C"/>
    <property type="match status" value="1"/>
</dbReference>
<keyword evidence="8" id="KW-0238">DNA-binding</keyword>
<dbReference type="Gene3D" id="1.10.287.130">
    <property type="match status" value="1"/>
</dbReference>
<evidence type="ECO:0000256" key="10">
    <source>
        <dbReference type="PROSITE-ProRule" id="PRU00169"/>
    </source>
</evidence>
<dbReference type="GO" id="GO:0003677">
    <property type="term" value="F:DNA binding"/>
    <property type="evidence" value="ECO:0007669"/>
    <property type="project" value="UniProtKB-KW"/>
</dbReference>
<dbReference type="PRINTS" id="PR00344">
    <property type="entry name" value="BCTRLSENSOR"/>
</dbReference>
<dbReference type="PANTHER" id="PTHR43547">
    <property type="entry name" value="TWO-COMPONENT HISTIDINE KINASE"/>
    <property type="match status" value="1"/>
</dbReference>
<name>A0A1J1JF67_PLAAG</name>
<protein>
    <recommendedName>
        <fullName evidence="2">histidine kinase</fullName>
        <ecNumber evidence="2">2.7.13.3</ecNumber>
    </recommendedName>
</protein>
<dbReference type="InterPro" id="IPR003594">
    <property type="entry name" value="HATPase_dom"/>
</dbReference>
<comment type="catalytic activity">
    <reaction evidence="1">
        <text>ATP + protein L-histidine = ADP + protein N-phospho-L-histidine.</text>
        <dbReference type="EC" id="2.7.13.3"/>
    </reaction>
</comment>
<organism evidence="13">
    <name type="scientific">Planktothrix agardhii</name>
    <name type="common">Oscillatoria agardhii</name>
    <dbReference type="NCBI Taxonomy" id="1160"/>
    <lineage>
        <taxon>Bacteria</taxon>
        <taxon>Bacillati</taxon>
        <taxon>Cyanobacteriota</taxon>
        <taxon>Cyanophyceae</taxon>
        <taxon>Oscillatoriophycideae</taxon>
        <taxon>Oscillatoriales</taxon>
        <taxon>Microcoleaceae</taxon>
        <taxon>Planktothrix</taxon>
    </lineage>
</organism>
<evidence type="ECO:0000256" key="9">
    <source>
        <dbReference type="ARBA" id="ARBA00023163"/>
    </source>
</evidence>
<evidence type="ECO:0000256" key="8">
    <source>
        <dbReference type="ARBA" id="ARBA00023125"/>
    </source>
</evidence>
<dbReference type="SUPFAM" id="SSF47384">
    <property type="entry name" value="Homodimeric domain of signal transducing histidine kinase"/>
    <property type="match status" value="1"/>
</dbReference>
<evidence type="ECO:0000256" key="4">
    <source>
        <dbReference type="ARBA" id="ARBA00022679"/>
    </source>
</evidence>
<keyword evidence="6" id="KW-0902">Two-component regulatory system</keyword>
<dbReference type="Pfam" id="PF00512">
    <property type="entry name" value="HisKA"/>
    <property type="match status" value="1"/>
</dbReference>
<dbReference type="PROSITE" id="PS50109">
    <property type="entry name" value="HIS_KIN"/>
    <property type="match status" value="1"/>
</dbReference>
<dbReference type="Gene3D" id="3.30.565.10">
    <property type="entry name" value="Histidine kinase-like ATPase, C-terminal domain"/>
    <property type="match status" value="1"/>
</dbReference>
<evidence type="ECO:0000256" key="7">
    <source>
        <dbReference type="ARBA" id="ARBA00023015"/>
    </source>
</evidence>
<gene>
    <name evidence="13" type="ORF">PLAM_2144</name>
</gene>
<dbReference type="CDD" id="cd00075">
    <property type="entry name" value="HATPase"/>
    <property type="match status" value="1"/>
</dbReference>